<evidence type="ECO:0000313" key="2">
    <source>
        <dbReference type="EMBL" id="GIH79049.1"/>
    </source>
</evidence>
<dbReference type="AlphaFoldDB" id="A0A8J3RPZ7"/>
<accession>A0A8J3RPZ7</accession>
<dbReference type="Pfam" id="PF19457">
    <property type="entry name" value="DUF5994"/>
    <property type="match status" value="1"/>
</dbReference>
<sequence>MTPTLPSQLTPPGTVSAGLHQGDSPLRLSLPSVLNRRAAVDGAWWPYSCDATAELPGLIVAVDRLLDRATVRVGVHQDVWERIPHRIPARERAIRVGWFRYADSRVITLIFAAAEPIVLLVIPPGTAVGSAEAILKLTAQDTTGLTPDDILPIAHLPTDFLPRAMAADSLARWKNGGGPATAGQDALSSARPPSA</sequence>
<comment type="caution">
    <text evidence="2">The sequence shown here is derived from an EMBL/GenBank/DDBJ whole genome shotgun (WGS) entry which is preliminary data.</text>
</comment>
<dbReference type="InterPro" id="IPR046036">
    <property type="entry name" value="DUF5994"/>
</dbReference>
<protein>
    <submittedName>
        <fullName evidence="2">Uncharacterized protein</fullName>
    </submittedName>
</protein>
<evidence type="ECO:0000313" key="3">
    <source>
        <dbReference type="Proteomes" id="UP000616724"/>
    </source>
</evidence>
<name>A0A8J3RPZ7_9ACTN</name>
<evidence type="ECO:0000256" key="1">
    <source>
        <dbReference type="SAM" id="MobiDB-lite"/>
    </source>
</evidence>
<reference evidence="2 3" key="1">
    <citation type="submission" date="2021-01" db="EMBL/GenBank/DDBJ databases">
        <title>Whole genome shotgun sequence of Planobispora longispora NBRC 13918.</title>
        <authorList>
            <person name="Komaki H."/>
            <person name="Tamura T."/>
        </authorList>
    </citation>
    <scope>NUCLEOTIDE SEQUENCE [LARGE SCALE GENOMIC DNA]</scope>
    <source>
        <strain evidence="2 3">NBRC 13918</strain>
    </source>
</reference>
<proteinExistence type="predicted"/>
<dbReference type="Proteomes" id="UP000616724">
    <property type="component" value="Unassembled WGS sequence"/>
</dbReference>
<keyword evidence="3" id="KW-1185">Reference proteome</keyword>
<dbReference type="EMBL" id="BOOH01000045">
    <property type="protein sequence ID" value="GIH79049.1"/>
    <property type="molecule type" value="Genomic_DNA"/>
</dbReference>
<gene>
    <name evidence="2" type="ORF">Plo01_54780</name>
</gene>
<organism evidence="2 3">
    <name type="scientific">Planobispora longispora</name>
    <dbReference type="NCBI Taxonomy" id="28887"/>
    <lineage>
        <taxon>Bacteria</taxon>
        <taxon>Bacillati</taxon>
        <taxon>Actinomycetota</taxon>
        <taxon>Actinomycetes</taxon>
        <taxon>Streptosporangiales</taxon>
        <taxon>Streptosporangiaceae</taxon>
        <taxon>Planobispora</taxon>
    </lineage>
</organism>
<feature type="region of interest" description="Disordered" evidence="1">
    <location>
        <begin position="175"/>
        <end position="195"/>
    </location>
</feature>